<dbReference type="EMBL" id="CP069042">
    <property type="protein sequence ID" value="QRD06486.1"/>
    <property type="molecule type" value="Genomic_DNA"/>
</dbReference>
<proteinExistence type="predicted"/>
<organism evidence="1 2">
    <name type="scientific">Phaeosphaeria nodorum (strain SN15 / ATCC MYA-4574 / FGSC 10173)</name>
    <name type="common">Glume blotch fungus</name>
    <name type="synonym">Parastagonospora nodorum</name>
    <dbReference type="NCBI Taxonomy" id="321614"/>
    <lineage>
        <taxon>Eukaryota</taxon>
        <taxon>Fungi</taxon>
        <taxon>Dikarya</taxon>
        <taxon>Ascomycota</taxon>
        <taxon>Pezizomycotina</taxon>
        <taxon>Dothideomycetes</taxon>
        <taxon>Pleosporomycetidae</taxon>
        <taxon>Pleosporales</taxon>
        <taxon>Pleosporineae</taxon>
        <taxon>Phaeosphaeriaceae</taxon>
        <taxon>Parastagonospora</taxon>
    </lineage>
</organism>
<gene>
    <name evidence="1" type="ORF">JI435_118560</name>
</gene>
<evidence type="ECO:0000313" key="1">
    <source>
        <dbReference type="EMBL" id="QRD06486.1"/>
    </source>
</evidence>
<dbReference type="AlphaFoldDB" id="A0A7U2IB03"/>
<keyword evidence="2" id="KW-1185">Reference proteome</keyword>
<sequence length="346" mass="37841">MSDSSSNSSFPGGFGYANHRLSDFPLFPTSIPAESLIAPDRRQVRLGSVSVRLRELRLRRAQQQLERDIMNQEPSAVPDFLHTLEGLQADPPHLPNSASEFGRVPGPLPPILPAARTEREPRKPVVTFVSALPPTTYNEQDEPDGTQNTLAYVKVQRALLKFAETHPTDSLSPRQARLWTQAIDPAGKKEPKAVDALRLCYYMRSQGYDVYSRVGDGFICLYVVHQGSHIRDALRDALYWKQNVLTNKSDFIAGSSARGPRRNAVSDTGNDFADFEALMTSLLRRDAAPTAAPAIASAPAPVPSTPLTAAEIALRAAQAAVQTEIDREESDPFALSAAMQALEALL</sequence>
<dbReference type="Proteomes" id="UP000663193">
    <property type="component" value="Chromosome 20"/>
</dbReference>
<name>A0A7U2IB03_PHANO</name>
<dbReference type="OrthoDB" id="3770722at2759"/>
<evidence type="ECO:0000313" key="2">
    <source>
        <dbReference type="Proteomes" id="UP000663193"/>
    </source>
</evidence>
<protein>
    <submittedName>
        <fullName evidence="1">Uncharacterized protein</fullName>
    </submittedName>
</protein>
<accession>A0A7U2IB03</accession>
<reference evidence="2" key="1">
    <citation type="journal article" date="2021" name="BMC Genomics">
        <title>Chromosome-level genome assembly and manually-curated proteome of model necrotroph Parastagonospora nodorum Sn15 reveals a genome-wide trove of candidate effector homologs, and redundancy of virulence-related functions within an accessory chromosome.</title>
        <authorList>
            <person name="Bertazzoni S."/>
            <person name="Jones D.A.B."/>
            <person name="Phan H.T."/>
            <person name="Tan K.-C."/>
            <person name="Hane J.K."/>
        </authorList>
    </citation>
    <scope>NUCLEOTIDE SEQUENCE [LARGE SCALE GENOMIC DNA]</scope>
    <source>
        <strain evidence="2">SN15 / ATCC MYA-4574 / FGSC 10173)</strain>
    </source>
</reference>
<dbReference type="VEuPathDB" id="FungiDB:JI435_118560"/>
<dbReference type="OMA" id="TYNEQDE"/>